<evidence type="ECO:0000259" key="10">
    <source>
        <dbReference type="Pfam" id="PF00155"/>
    </source>
</evidence>
<proteinExistence type="predicted"/>
<comment type="catalytic activity">
    <reaction evidence="9">
        <text>O-phospho-L-threonine + H(+) = (R)-1-aminopropan-2-yl phosphate + CO2</text>
        <dbReference type="Rhea" id="RHEA:11492"/>
        <dbReference type="ChEBI" id="CHEBI:15378"/>
        <dbReference type="ChEBI" id="CHEBI:16526"/>
        <dbReference type="ChEBI" id="CHEBI:58563"/>
        <dbReference type="ChEBI" id="CHEBI:58675"/>
        <dbReference type="EC" id="4.1.1.81"/>
    </reaction>
</comment>
<dbReference type="Pfam" id="PF00155">
    <property type="entry name" value="Aminotran_1_2"/>
    <property type="match status" value="1"/>
</dbReference>
<evidence type="ECO:0000256" key="9">
    <source>
        <dbReference type="ARBA" id="ARBA00048531"/>
    </source>
</evidence>
<dbReference type="InterPro" id="IPR004839">
    <property type="entry name" value="Aminotransferase_I/II_large"/>
</dbReference>
<comment type="cofactor">
    <cofactor evidence="1">
        <name>pyridoxal 5'-phosphate</name>
        <dbReference type="ChEBI" id="CHEBI:597326"/>
    </cofactor>
</comment>
<dbReference type="EMBL" id="QUAJ01000007">
    <property type="protein sequence ID" value="REI41829.1"/>
    <property type="molecule type" value="Genomic_DNA"/>
</dbReference>
<evidence type="ECO:0000256" key="1">
    <source>
        <dbReference type="ARBA" id="ARBA00001933"/>
    </source>
</evidence>
<comment type="caution">
    <text evidence="11">The sequence shown here is derived from an EMBL/GenBank/DDBJ whole genome shotgun (WGS) entry which is preliminary data.</text>
</comment>
<dbReference type="EC" id="4.1.1.81" evidence="4"/>
<evidence type="ECO:0000256" key="3">
    <source>
        <dbReference type="ARBA" id="ARBA00004953"/>
    </source>
</evidence>
<dbReference type="Proteomes" id="UP000263486">
    <property type="component" value="Unassembled WGS sequence"/>
</dbReference>
<keyword evidence="6" id="KW-0663">Pyridoxal phosphate</keyword>
<dbReference type="PANTHER" id="PTHR42885:SF1">
    <property type="entry name" value="THREONINE-PHOSPHATE DECARBOXYLASE"/>
    <property type="match status" value="1"/>
</dbReference>
<keyword evidence="7 11" id="KW-0456">Lyase</keyword>
<dbReference type="Gene3D" id="3.40.640.10">
    <property type="entry name" value="Type I PLP-dependent aspartate aminotransferase-like (Major domain)"/>
    <property type="match status" value="1"/>
</dbReference>
<comment type="function">
    <text evidence="2">Decarboxylates L-threonine-O-3-phosphate to yield (R)-1-amino-2-propanol O-2-phosphate, the precursor for the linkage between the nucleotide loop and the corrin ring in cobalamin.</text>
</comment>
<evidence type="ECO:0000256" key="8">
    <source>
        <dbReference type="ARBA" id="ARBA00029996"/>
    </source>
</evidence>
<dbReference type="InterPro" id="IPR015424">
    <property type="entry name" value="PyrdxlP-dep_Trfase"/>
</dbReference>
<name>A0ABX9KI39_9FUSO</name>
<evidence type="ECO:0000256" key="6">
    <source>
        <dbReference type="ARBA" id="ARBA00022898"/>
    </source>
</evidence>
<evidence type="ECO:0000313" key="11">
    <source>
        <dbReference type="EMBL" id="REI41829.1"/>
    </source>
</evidence>
<keyword evidence="5" id="KW-0169">Cobalamin biosynthesis</keyword>
<gene>
    <name evidence="11" type="ORF">DYH56_05295</name>
</gene>
<dbReference type="Gene3D" id="3.90.1150.10">
    <property type="entry name" value="Aspartate Aminotransferase, domain 1"/>
    <property type="match status" value="1"/>
</dbReference>
<reference evidence="11 12" key="1">
    <citation type="submission" date="2018-08" db="EMBL/GenBank/DDBJ databases">
        <title>Draft genome sequence of Psychrilyobacter sp. strain SD5 isolated from Black Sea water.</title>
        <authorList>
            <person name="Yadav S."/>
            <person name="Villanueva L."/>
            <person name="Damste J.S.S."/>
        </authorList>
    </citation>
    <scope>NUCLEOTIDE SEQUENCE [LARGE SCALE GENOMIC DNA]</scope>
    <source>
        <strain evidence="11 12">SD5</strain>
    </source>
</reference>
<evidence type="ECO:0000256" key="2">
    <source>
        <dbReference type="ARBA" id="ARBA00003444"/>
    </source>
</evidence>
<dbReference type="PANTHER" id="PTHR42885">
    <property type="entry name" value="HISTIDINOL-PHOSPHATE AMINOTRANSFERASE-RELATED"/>
    <property type="match status" value="1"/>
</dbReference>
<dbReference type="NCBIfam" id="TIGR01140">
    <property type="entry name" value="L_thr_O3P_dcar"/>
    <property type="match status" value="1"/>
</dbReference>
<feature type="domain" description="Aminotransferase class I/classII large" evidence="10">
    <location>
        <begin position="20"/>
        <end position="347"/>
    </location>
</feature>
<dbReference type="InterPro" id="IPR015422">
    <property type="entry name" value="PyrdxlP-dep_Trfase_small"/>
</dbReference>
<dbReference type="InterPro" id="IPR015421">
    <property type="entry name" value="PyrdxlP-dep_Trfase_major"/>
</dbReference>
<organism evidence="11 12">
    <name type="scientific">Psychrilyobacter piezotolerans</name>
    <dbReference type="NCBI Taxonomy" id="2293438"/>
    <lineage>
        <taxon>Bacteria</taxon>
        <taxon>Fusobacteriati</taxon>
        <taxon>Fusobacteriota</taxon>
        <taxon>Fusobacteriia</taxon>
        <taxon>Fusobacteriales</taxon>
        <taxon>Fusobacteriaceae</taxon>
        <taxon>Psychrilyobacter</taxon>
    </lineage>
</organism>
<sequence>MELHGGNIYKLKREKGVEVLDYSANINPFGLSDKLKKGITDNLCVLEKYPDPEYISMKKIIADYNGIGIDNIVVGNGATEIMFLYAKCLKPKKVLIVSPTFAEYERALKSTNCQVEYFQLREDEDFILNIPRLKETLDETYDLLVVCNPNNPTGKFIKKDILDDLAKFCLTKDTNILLDEAFIEFVEGNLSESILEYKNENVFIVRALTKFFAIPGLRLGYGITFDSELKEKIESSREPWSVNAIAELATKILLEDSEYIEKSENWIRTEKEYMYKELCKIEGIKPYKTESNFILVKLTNGMEAGEFREKMILLGVLVRNASNFNYLDNSYFRLAIKDRENNRKVLRCVEDAVR</sequence>
<comment type="pathway">
    <text evidence="3">Cofactor biosynthesis; adenosylcobalamin biosynthesis.</text>
</comment>
<dbReference type="GO" id="GO:0048472">
    <property type="term" value="F:threonine-phosphate decarboxylase activity"/>
    <property type="evidence" value="ECO:0007669"/>
    <property type="project" value="UniProtKB-EC"/>
</dbReference>
<dbReference type="CDD" id="cd00609">
    <property type="entry name" value="AAT_like"/>
    <property type="match status" value="1"/>
</dbReference>
<evidence type="ECO:0000256" key="7">
    <source>
        <dbReference type="ARBA" id="ARBA00023239"/>
    </source>
</evidence>
<accession>A0ABX9KI39</accession>
<keyword evidence="12" id="KW-1185">Reference proteome</keyword>
<dbReference type="InterPro" id="IPR005860">
    <property type="entry name" value="CobD"/>
</dbReference>
<dbReference type="RefSeq" id="WP_114641826.1">
    <property type="nucleotide sequence ID" value="NZ_JAACIO010000006.1"/>
</dbReference>
<protein>
    <recommendedName>
        <fullName evidence="4">threonine-phosphate decarboxylase</fullName>
        <ecNumber evidence="4">4.1.1.81</ecNumber>
    </recommendedName>
    <alternativeName>
        <fullName evidence="8">L-threonine-O-3-phosphate decarboxylase</fullName>
    </alternativeName>
</protein>
<dbReference type="SUPFAM" id="SSF53383">
    <property type="entry name" value="PLP-dependent transferases"/>
    <property type="match status" value="1"/>
</dbReference>
<evidence type="ECO:0000256" key="5">
    <source>
        <dbReference type="ARBA" id="ARBA00022573"/>
    </source>
</evidence>
<evidence type="ECO:0000256" key="4">
    <source>
        <dbReference type="ARBA" id="ARBA00012285"/>
    </source>
</evidence>
<evidence type="ECO:0000313" key="12">
    <source>
        <dbReference type="Proteomes" id="UP000263486"/>
    </source>
</evidence>